<feature type="compositionally biased region" description="Gly residues" evidence="1">
    <location>
        <begin position="189"/>
        <end position="198"/>
    </location>
</feature>
<name>A0A5M3WE91_9ACTN</name>
<evidence type="ECO:0000313" key="3">
    <source>
        <dbReference type="Proteomes" id="UP000331127"/>
    </source>
</evidence>
<feature type="region of interest" description="Disordered" evidence="1">
    <location>
        <begin position="184"/>
        <end position="204"/>
    </location>
</feature>
<dbReference type="EMBL" id="BLAE01000006">
    <property type="protein sequence ID" value="GES07405.1"/>
    <property type="molecule type" value="Genomic_DNA"/>
</dbReference>
<keyword evidence="3" id="KW-1185">Reference proteome</keyword>
<proteinExistence type="predicted"/>
<organism evidence="2 3">
    <name type="scientific">Acrocarpospora macrocephala</name>
    <dbReference type="NCBI Taxonomy" id="150177"/>
    <lineage>
        <taxon>Bacteria</taxon>
        <taxon>Bacillati</taxon>
        <taxon>Actinomycetota</taxon>
        <taxon>Actinomycetes</taxon>
        <taxon>Streptosporangiales</taxon>
        <taxon>Streptosporangiaceae</taxon>
        <taxon>Acrocarpospora</taxon>
    </lineage>
</organism>
<comment type="caution">
    <text evidence="2">The sequence shown here is derived from an EMBL/GenBank/DDBJ whole genome shotgun (WGS) entry which is preliminary data.</text>
</comment>
<evidence type="ECO:0000256" key="1">
    <source>
        <dbReference type="SAM" id="MobiDB-lite"/>
    </source>
</evidence>
<evidence type="ECO:0008006" key="4">
    <source>
        <dbReference type="Google" id="ProtNLM"/>
    </source>
</evidence>
<protein>
    <recommendedName>
        <fullName evidence="4">Head-to-tail adaptor</fullName>
    </recommendedName>
</protein>
<dbReference type="AlphaFoldDB" id="A0A5M3WE91"/>
<gene>
    <name evidence="2" type="ORF">Amac_010000</name>
</gene>
<sequence length="228" mass="23464">MLNAGDPQIASLLINPGDGTTAATLTVYAPDGTSTTAAVTVSETDDDGVRMASAAVTYPVAGLYVLAWVVTGIGAGVEHQQVPVAPAVTTVPQGRVYATTTDLANKLRKAPPLNAPILLERASRLVDKELLCAIYDVDDDGLPTDPVHIEAMRDATVEQVAAWSPIGEDGTGVTDHYTNVKLGSASMSRGGGSSGGSQKGSAAEELAPQARMILQQAGLTGHGPWTPY</sequence>
<reference evidence="2 3" key="1">
    <citation type="submission" date="2019-10" db="EMBL/GenBank/DDBJ databases">
        <title>Whole genome shotgun sequence of Acrocarpospora macrocephala NBRC 16266.</title>
        <authorList>
            <person name="Ichikawa N."/>
            <person name="Kimura A."/>
            <person name="Kitahashi Y."/>
            <person name="Komaki H."/>
            <person name="Oguchi A."/>
        </authorList>
    </citation>
    <scope>NUCLEOTIDE SEQUENCE [LARGE SCALE GENOMIC DNA]</scope>
    <source>
        <strain evidence="2 3">NBRC 16266</strain>
    </source>
</reference>
<evidence type="ECO:0000313" key="2">
    <source>
        <dbReference type="EMBL" id="GES07405.1"/>
    </source>
</evidence>
<dbReference type="RefSeq" id="WP_218040885.1">
    <property type="nucleotide sequence ID" value="NZ_BAAAHL010000012.1"/>
</dbReference>
<dbReference type="Proteomes" id="UP000331127">
    <property type="component" value="Unassembled WGS sequence"/>
</dbReference>
<accession>A0A5M3WE91</accession>